<comment type="function">
    <text evidence="4">Catalyzes the deacetylation of 1D-myo-inositol 2-acetamido-2-deoxy-alpha-D-glucopyranoside (GlcNAc-Ins) in the mycothiol biosynthesis pathway.</text>
</comment>
<evidence type="ECO:0000256" key="4">
    <source>
        <dbReference type="HAMAP-Rule" id="MF_01696"/>
    </source>
</evidence>
<feature type="binding site" evidence="4">
    <location>
        <position position="20"/>
    </location>
    <ligand>
        <name>Zn(2+)</name>
        <dbReference type="ChEBI" id="CHEBI:29105"/>
    </ligand>
</feature>
<accession>A0A934M6F3</accession>
<dbReference type="InterPro" id="IPR003737">
    <property type="entry name" value="GlcNAc_PI_deacetylase-related"/>
</dbReference>
<reference evidence="5" key="1">
    <citation type="submission" date="2020-12" db="EMBL/GenBank/DDBJ databases">
        <title>Genome public.</title>
        <authorList>
            <person name="Sun Q."/>
        </authorList>
    </citation>
    <scope>NUCLEOTIDE SEQUENCE</scope>
    <source>
        <strain evidence="5">CCM 8863</strain>
    </source>
</reference>
<keyword evidence="3 4" id="KW-0862">Zinc</keyword>
<keyword evidence="2 4" id="KW-0378">Hydrolase</keyword>
<dbReference type="EC" id="3.5.1.103" evidence="4"/>
<sequence length="308" mass="32722">MTEHDLTGLTVCAVHAHPDDEAIWTGGLLAHLSRRGADVTVVTCTLGEQGEVIGDPYQQLVADAADQLGGFRIAELTESLAHLGASGVHLGGAGCWRDSGMAGDPANQHPRAFINSGERSVEQLVAVLWELRPQLIVTYGPDGGYGHPDHIRAHEITHAAVEQLVARESVGRIPQRILWAVTDRADQRAGLDAIARVPAGWRRAEPGELASVDTHDLRIDLDAGCLAAKKAAMAAHATQIWFADGSVSRVNPSAAFSTVDDPAAAPHVFALSNLIAQPLLRSEHYRVGWSETPVGATPVDPAEGLEFP</sequence>
<dbReference type="HAMAP" id="MF_01696">
    <property type="entry name" value="MshB"/>
    <property type="match status" value="1"/>
</dbReference>
<dbReference type="SUPFAM" id="SSF102588">
    <property type="entry name" value="LmbE-like"/>
    <property type="match status" value="1"/>
</dbReference>
<dbReference type="PANTHER" id="PTHR12993">
    <property type="entry name" value="N-ACETYLGLUCOSAMINYL-PHOSPHATIDYLINOSITOL DE-N-ACETYLASE-RELATED"/>
    <property type="match status" value="1"/>
</dbReference>
<dbReference type="InterPro" id="IPR017810">
    <property type="entry name" value="Mycothiol_biosynthesis_MshB"/>
</dbReference>
<comment type="similarity">
    <text evidence="4">Belongs to the MshB deacetylase family.</text>
</comment>
<name>A0A934M6F3_9CORY</name>
<organism evidence="5 6">
    <name type="scientific">Corynebacterium meridianum</name>
    <dbReference type="NCBI Taxonomy" id="2765363"/>
    <lineage>
        <taxon>Bacteria</taxon>
        <taxon>Bacillati</taxon>
        <taxon>Actinomycetota</taxon>
        <taxon>Actinomycetes</taxon>
        <taxon>Mycobacteriales</taxon>
        <taxon>Corynebacteriaceae</taxon>
        <taxon>Corynebacterium</taxon>
    </lineage>
</organism>
<gene>
    <name evidence="4 5" type="primary">mshB</name>
    <name evidence="5" type="ORF">JDV75_01290</name>
</gene>
<comment type="caution">
    <text evidence="5">The sequence shown here is derived from an EMBL/GenBank/DDBJ whole genome shotgun (WGS) entry which is preliminary data.</text>
</comment>
<dbReference type="Gene3D" id="3.40.50.10320">
    <property type="entry name" value="LmbE-like"/>
    <property type="match status" value="1"/>
</dbReference>
<keyword evidence="1 4" id="KW-0479">Metal-binding</keyword>
<dbReference type="InterPro" id="IPR024078">
    <property type="entry name" value="LmbE-like_dom_sf"/>
</dbReference>
<dbReference type="GO" id="GO:0010125">
    <property type="term" value="P:mycothiol biosynthetic process"/>
    <property type="evidence" value="ECO:0007669"/>
    <property type="project" value="UniProtKB-UniRule"/>
</dbReference>
<evidence type="ECO:0000256" key="1">
    <source>
        <dbReference type="ARBA" id="ARBA00022723"/>
    </source>
</evidence>
<proteinExistence type="inferred from homology"/>
<comment type="cofactor">
    <cofactor evidence="4">
        <name>Zn(2+)</name>
        <dbReference type="ChEBI" id="CHEBI:29105"/>
    </cofactor>
    <text evidence="4">Binds 1 zinc ion per subunit.</text>
</comment>
<dbReference type="Pfam" id="PF02585">
    <property type="entry name" value="PIG-L"/>
    <property type="match status" value="1"/>
</dbReference>
<dbReference type="RefSeq" id="WP_198737444.1">
    <property type="nucleotide sequence ID" value="NZ_JAEIOS010000009.1"/>
</dbReference>
<dbReference type="GO" id="GO:0008270">
    <property type="term" value="F:zinc ion binding"/>
    <property type="evidence" value="ECO:0007669"/>
    <property type="project" value="UniProtKB-UniRule"/>
</dbReference>
<protein>
    <recommendedName>
        <fullName evidence="4">1D-myo-inositol 2-acetamido-2-deoxy-alpha-D-glucopyranoside deacetylase</fullName>
        <shortName evidence="4">GlcNAc-Ins deacetylase</shortName>
        <ecNumber evidence="4">3.5.1.103</ecNumber>
    </recommendedName>
    <alternativeName>
        <fullName evidence="4">N-acetyl-1-D-myo-inositol-2-amino-2-deoxy-alpha-D-glucopyranoside deacetylase</fullName>
    </alternativeName>
</protein>
<feature type="binding site" evidence="4">
    <location>
        <position position="150"/>
    </location>
    <ligand>
        <name>Zn(2+)</name>
        <dbReference type="ChEBI" id="CHEBI:29105"/>
    </ligand>
</feature>
<dbReference type="GO" id="GO:0035595">
    <property type="term" value="F:N-acetylglucosaminylinositol deacetylase activity"/>
    <property type="evidence" value="ECO:0007669"/>
    <property type="project" value="UniProtKB-EC"/>
</dbReference>
<keyword evidence="6" id="KW-1185">Reference proteome</keyword>
<evidence type="ECO:0000256" key="3">
    <source>
        <dbReference type="ARBA" id="ARBA00022833"/>
    </source>
</evidence>
<evidence type="ECO:0000256" key="2">
    <source>
        <dbReference type="ARBA" id="ARBA00022801"/>
    </source>
</evidence>
<comment type="catalytic activity">
    <reaction evidence="4">
        <text>1D-myo-inositol 2-acetamido-2-deoxy-alpha-D-glucopyranoside + H2O = 1D-myo-inositol 2-amino-2-deoxy-alpha-D-glucopyranoside + acetate</text>
        <dbReference type="Rhea" id="RHEA:26180"/>
        <dbReference type="ChEBI" id="CHEBI:15377"/>
        <dbReference type="ChEBI" id="CHEBI:30089"/>
        <dbReference type="ChEBI" id="CHEBI:52442"/>
        <dbReference type="ChEBI" id="CHEBI:58886"/>
        <dbReference type="EC" id="3.5.1.103"/>
    </reaction>
</comment>
<evidence type="ECO:0000313" key="5">
    <source>
        <dbReference type="EMBL" id="MBI8988402.1"/>
    </source>
</evidence>
<dbReference type="NCBIfam" id="TIGR03445">
    <property type="entry name" value="mycothiol_MshB"/>
    <property type="match status" value="1"/>
</dbReference>
<evidence type="ECO:0000313" key="6">
    <source>
        <dbReference type="Proteomes" id="UP000645966"/>
    </source>
</evidence>
<dbReference type="PANTHER" id="PTHR12993:SF26">
    <property type="entry name" value="1D-MYO-INOSITOL 2-ACETAMIDO-2-DEOXY-ALPHA-D-GLUCOPYRANOSIDE DEACETYLASE"/>
    <property type="match status" value="1"/>
</dbReference>
<dbReference type="Proteomes" id="UP000645966">
    <property type="component" value="Unassembled WGS sequence"/>
</dbReference>
<dbReference type="AlphaFoldDB" id="A0A934M6F3"/>
<feature type="binding site" evidence="4">
    <location>
        <position position="17"/>
    </location>
    <ligand>
        <name>Zn(2+)</name>
        <dbReference type="ChEBI" id="CHEBI:29105"/>
    </ligand>
</feature>
<dbReference type="EMBL" id="JAEIOS010000009">
    <property type="protein sequence ID" value="MBI8988402.1"/>
    <property type="molecule type" value="Genomic_DNA"/>
</dbReference>